<proteinExistence type="inferred from homology"/>
<evidence type="ECO:0000256" key="3">
    <source>
        <dbReference type="ARBA" id="ARBA00022692"/>
    </source>
</evidence>
<dbReference type="GO" id="GO:0033627">
    <property type="term" value="P:cell adhesion mediated by integrin"/>
    <property type="evidence" value="ECO:0007669"/>
    <property type="project" value="TreeGrafter"/>
</dbReference>
<feature type="domain" description="VWFA" evidence="11">
    <location>
        <begin position="140"/>
        <end position="357"/>
    </location>
</feature>
<dbReference type="InterPro" id="IPR013783">
    <property type="entry name" value="Ig-like_fold"/>
</dbReference>
<accession>A0A7H0F4M6</accession>
<comment type="similarity">
    <text evidence="2">Belongs to the integrin beta chain family.</text>
</comment>
<dbReference type="InterPro" id="IPR038081">
    <property type="entry name" value="CalX-like_sf"/>
</dbReference>
<evidence type="ECO:0000256" key="9">
    <source>
        <dbReference type="ARBA" id="ARBA00023157"/>
    </source>
</evidence>
<dbReference type="SUPFAM" id="SSF141072">
    <property type="entry name" value="CalX-like"/>
    <property type="match status" value="2"/>
</dbReference>
<dbReference type="Pfam" id="PF03160">
    <property type="entry name" value="Calx-beta"/>
    <property type="match status" value="2"/>
</dbReference>
<dbReference type="InterPro" id="IPR015812">
    <property type="entry name" value="Integrin_bsu"/>
</dbReference>
<dbReference type="InterPro" id="IPR003644">
    <property type="entry name" value="Calx_beta"/>
</dbReference>
<dbReference type="Gene3D" id="1.10.1330.10">
    <property type="entry name" value="Dockerin domain"/>
    <property type="match status" value="1"/>
</dbReference>
<evidence type="ECO:0000256" key="7">
    <source>
        <dbReference type="ARBA" id="ARBA00023037"/>
    </source>
</evidence>
<dbReference type="GO" id="GO:0098609">
    <property type="term" value="P:cell-cell adhesion"/>
    <property type="evidence" value="ECO:0007669"/>
    <property type="project" value="TreeGrafter"/>
</dbReference>
<evidence type="ECO:0000256" key="2">
    <source>
        <dbReference type="ARBA" id="ARBA00007449"/>
    </source>
</evidence>
<dbReference type="GO" id="GO:0005178">
    <property type="term" value="F:integrin binding"/>
    <property type="evidence" value="ECO:0007669"/>
    <property type="project" value="TreeGrafter"/>
</dbReference>
<evidence type="ECO:0000256" key="1">
    <source>
        <dbReference type="ARBA" id="ARBA00004479"/>
    </source>
</evidence>
<keyword evidence="9" id="KW-1015">Disulfide bond</keyword>
<dbReference type="PANTHER" id="PTHR10082">
    <property type="entry name" value="INTEGRIN BETA SUBUNIT"/>
    <property type="match status" value="1"/>
</dbReference>
<dbReference type="GO" id="GO:0005925">
    <property type="term" value="C:focal adhesion"/>
    <property type="evidence" value="ECO:0007669"/>
    <property type="project" value="TreeGrafter"/>
</dbReference>
<dbReference type="PRINTS" id="PR01186">
    <property type="entry name" value="INTEGRINB"/>
</dbReference>
<gene>
    <name evidence="12" type="ORF">IAR63_08470</name>
</gene>
<dbReference type="PROSITE" id="PS50234">
    <property type="entry name" value="VWFA"/>
    <property type="match status" value="1"/>
</dbReference>
<dbReference type="SMART" id="SM00187">
    <property type="entry name" value="INB"/>
    <property type="match status" value="1"/>
</dbReference>
<dbReference type="GO" id="GO:0007229">
    <property type="term" value="P:integrin-mediated signaling pathway"/>
    <property type="evidence" value="ECO:0007669"/>
    <property type="project" value="UniProtKB-KW"/>
</dbReference>
<name>A0A7H0F4M6_9CYAN</name>
<dbReference type="GO" id="GO:0000272">
    <property type="term" value="P:polysaccharide catabolic process"/>
    <property type="evidence" value="ECO:0007669"/>
    <property type="project" value="InterPro"/>
</dbReference>
<dbReference type="RefSeq" id="WP_187707247.1">
    <property type="nucleotide sequence ID" value="NZ_CP060822.1"/>
</dbReference>
<keyword evidence="8" id="KW-0472">Membrane</keyword>
<dbReference type="InterPro" id="IPR036439">
    <property type="entry name" value="Dockerin_dom_sf"/>
</dbReference>
<dbReference type="GO" id="GO:0009986">
    <property type="term" value="C:cell surface"/>
    <property type="evidence" value="ECO:0007669"/>
    <property type="project" value="TreeGrafter"/>
</dbReference>
<comment type="subcellular location">
    <subcellularLocation>
        <location evidence="1">Membrane</location>
        <topology evidence="1">Single-pass type I membrane protein</topology>
    </subcellularLocation>
</comment>
<keyword evidence="5" id="KW-0677">Repeat</keyword>
<evidence type="ECO:0000313" key="12">
    <source>
        <dbReference type="EMBL" id="QNP30992.1"/>
    </source>
</evidence>
<sequence length="1924" mass="206028">MISLTPSATISFSTDAFQFTEGNSQSFANSNVVTINRSGDLSSVHSIEVIISSGSPGSAIGGDSASGLTDYENTSFPITVTFDPGETSQTIQIPIYGDTTVESADTIVLALVNPSGGASLGTNPTATLTIQNDDSRGLLDIVFVQDLSGSFGDDIATVRGLIPNFISNILNFEPNAQFAVASFVDKPTSPFGSGGDYVYRTDLPLTSNITDVQTTYDNLVILSGDDTNESQLEALMQTGLRAGEIGFREGSKRLAIIFTDAPYHVAGDGSAASIYAPNNGNDILDGTPPGTGEDYPSIAQVANVLSAAGVGVIPVFAVTSENISAYESLIAELGGVGSVVSLASDSSNITSAVQTALGEVVNISVTADPNLLTTESGGSVTFTVSLTSQPSADVTIPIYSSDITEGVVDVTALTFTPTNFNIGQTVTVTGVDDALVDSNVSYTIFTGKAVSSDLNYNSLDAADVAVVNEDNEVVSKQYYTFTYNYGNGDSYSGYGYAAAGTYVTGQTLSPYPNETGNSGYYTIDSIREEITGSIGYVYVTSYTDQDTTFGRTTNVSSNSYGTGLGSEYGNAYDASGNGIDSYFSIYYEADLIILPPKLSIQATDAVKAEGNSGLTSFTFNVNRVGDLSYSSSVNWRVVGSTTRPAEADDFYGGLYPEGILSFAPNQANATITVEVNGDTYTEPDEFFAVTLFNPVNSTLDTSSIAYNITSSVSGGYGVTTNYYSLAGGGGRFVMDYEMYWIPDQAEIFINGSLAASTGGFVSGSGSLNLDTYNLQSGDMVRVVMTGSDPGTAWDYTVQYDGGAQTLNYIADGLILNDDYIKYNFTYFYGNGDKYSGFVFAPLGTYTVGQLPDYYDNETGTQKGYYVIDSVEYGVAGTNGYVQVTSYTDADTGFGEAISVSSGVYSGLGSEYGYAYNSDGNAFDPYFSKFSEADIIGQEYTFTYFYGNGDNYSGYGFAPLGTYTVGQLPDYYDNETGTQKGYYVINSINSINSVEDGATGTNGYVYITSYTDADTGFGTTTNVSGGLYAYGLGSEYGYAYNSDGNTFDPYFNSYYEADIIGQKYTFTYFYGNGDNYSGYGFAPLGTYTVGQLPDYYDNETGTQKGYYVINSINSINSVEDGATGTNGYVYITSYTDADTGFGETTNIWDGRGYSGLGSEYGYAYNSDGNTFDRYFNSYYEADIIGQQYTFTYFYGNGDNYSGYGFAPLGTYTVGQLPDYYDNETGTQKGYYVINSVEDGATGTKDYVQVTSYTDADTGFGETTSIYSGSGYYGLGSEYGYAFNANPWTGDTYFSRYNEADLPAALKVQVNLLADDGGKPGEVLADNRVGLNHSFFVQIQAGDFRPNAAGVVGLNLDFAWNGSILESINFNPSLDITSNFPYQQGGTLASDGLIDDLSGGSLPEFGTGKAIGVNQLETFALLHFSTQNYGNWWGNYFTTTVNDVSLADDNPYYSLNVETDQPVYVVTPYAKYNFTYTYANGDSYTGYVYAVEGTYTEGQIIAGTTNETGFAGSYTIGSTVETTLDVWYNNRVYVTSYTDADTGFGETTNISKYWWGGNGDYGLGSENGYAYDSNGLSSDPFFGADGSGIHKEADILNQKYTFTYTYGNGDSYSGYGYALAGTYTEGQIVGYYTTQIVGYYPNETESSGTPGHYTINSVEAETTSSSVNNHVYITSYTDNDTFYGETTNVSKHWWGGNGDSGLGSEYGYAYDSNGSAWDGGYFNKYYEADLVKATLSISDNSGNASDSSIKFTTQFPKRINYTESDFVRPNFADTTKYIEIANNGTGILQVVSLQVSDDVLGVTTNFKDLISSEVDYLLINPGASQQIQLTYDPSVAGENFSVANGLLLVTNDPYNPQHAIALQGKSTYDADINYDGKVGIGDLGPLNNAYKNFKEGIYDSTADINGDGDVGLGDLGLLTAQWGSVL</sequence>
<dbReference type="EMBL" id="CP060822">
    <property type="protein sequence ID" value="QNP30992.1"/>
    <property type="molecule type" value="Genomic_DNA"/>
</dbReference>
<evidence type="ECO:0000256" key="5">
    <source>
        <dbReference type="ARBA" id="ARBA00022737"/>
    </source>
</evidence>
<dbReference type="InterPro" id="IPR002035">
    <property type="entry name" value="VWF_A"/>
</dbReference>
<evidence type="ECO:0000256" key="4">
    <source>
        <dbReference type="ARBA" id="ARBA00022729"/>
    </source>
</evidence>
<dbReference type="Pfam" id="PF00362">
    <property type="entry name" value="Integrin_beta"/>
    <property type="match status" value="1"/>
</dbReference>
<evidence type="ECO:0000313" key="13">
    <source>
        <dbReference type="Proteomes" id="UP000516013"/>
    </source>
</evidence>
<dbReference type="Gene3D" id="3.40.50.410">
    <property type="entry name" value="von Willebrand factor, type A domain"/>
    <property type="match status" value="1"/>
</dbReference>
<dbReference type="KEGG" id="ccur:IAR63_08470"/>
<keyword evidence="10" id="KW-0325">Glycoprotein</keyword>
<evidence type="ECO:0000256" key="10">
    <source>
        <dbReference type="ARBA" id="ARBA00023180"/>
    </source>
</evidence>
<dbReference type="SUPFAM" id="SSF53300">
    <property type="entry name" value="vWA-like"/>
    <property type="match status" value="1"/>
</dbReference>
<keyword evidence="13" id="KW-1185">Reference proteome</keyword>
<keyword evidence="3" id="KW-0812">Transmembrane</keyword>
<dbReference type="GO" id="GO:0016477">
    <property type="term" value="P:cell migration"/>
    <property type="evidence" value="ECO:0007669"/>
    <property type="project" value="TreeGrafter"/>
</dbReference>
<keyword evidence="6" id="KW-0106">Calcium</keyword>
<dbReference type="PANTHER" id="PTHR10082:SF60">
    <property type="entry name" value="INTEGRIN BETA-PS"/>
    <property type="match status" value="1"/>
</dbReference>
<keyword evidence="4" id="KW-0732">Signal</keyword>
<protein>
    <submittedName>
        <fullName evidence="12">VWA domain-containing protein</fullName>
    </submittedName>
</protein>
<evidence type="ECO:0000256" key="6">
    <source>
        <dbReference type="ARBA" id="ARBA00022837"/>
    </source>
</evidence>
<evidence type="ECO:0000259" key="11">
    <source>
        <dbReference type="PROSITE" id="PS50234"/>
    </source>
</evidence>
<evidence type="ECO:0000256" key="8">
    <source>
        <dbReference type="ARBA" id="ARBA00023136"/>
    </source>
</evidence>
<dbReference type="Proteomes" id="UP000516013">
    <property type="component" value="Chromosome"/>
</dbReference>
<dbReference type="Gene3D" id="2.60.40.2030">
    <property type="match status" value="2"/>
</dbReference>
<dbReference type="InterPro" id="IPR002369">
    <property type="entry name" value="Integrin_bsu_VWA"/>
</dbReference>
<reference evidence="12 13" key="1">
    <citation type="submission" date="2020-08" db="EMBL/GenBank/DDBJ databases">
        <title>Complete genome sequence of Raphidiopsis curvispora isolated from drinking water reservoir in South Korea.</title>
        <authorList>
            <person name="Jeong J."/>
        </authorList>
    </citation>
    <scope>NUCLEOTIDE SEQUENCE [LARGE SCALE GENOMIC DNA]</scope>
    <source>
        <strain evidence="12 13">GIHE-G1</strain>
    </source>
</reference>
<dbReference type="Gene3D" id="2.60.40.10">
    <property type="entry name" value="Immunoglobulins"/>
    <property type="match status" value="1"/>
</dbReference>
<dbReference type="SMART" id="SM00327">
    <property type="entry name" value="VWA"/>
    <property type="match status" value="1"/>
</dbReference>
<keyword evidence="7" id="KW-0401">Integrin</keyword>
<dbReference type="InterPro" id="IPR036465">
    <property type="entry name" value="vWFA_dom_sf"/>
</dbReference>
<organism evidence="12 13">
    <name type="scientific">Cylindrospermopsis curvispora GIHE-G1</name>
    <dbReference type="NCBI Taxonomy" id="2666332"/>
    <lineage>
        <taxon>Bacteria</taxon>
        <taxon>Bacillati</taxon>
        <taxon>Cyanobacteriota</taxon>
        <taxon>Cyanophyceae</taxon>
        <taxon>Nostocales</taxon>
        <taxon>Aphanizomenonaceae</taxon>
        <taxon>Cylindrospermopsis</taxon>
    </lineage>
</organism>
<dbReference type="GO" id="GO:0007160">
    <property type="term" value="P:cell-matrix adhesion"/>
    <property type="evidence" value="ECO:0007669"/>
    <property type="project" value="TreeGrafter"/>
</dbReference>
<dbReference type="GO" id="GO:0008305">
    <property type="term" value="C:integrin complex"/>
    <property type="evidence" value="ECO:0007669"/>
    <property type="project" value="TreeGrafter"/>
</dbReference>
<dbReference type="CDD" id="cd00198">
    <property type="entry name" value="vWFA"/>
    <property type="match status" value="1"/>
</dbReference>